<proteinExistence type="inferred from homology"/>
<dbReference type="PANTHER" id="PTHR47806">
    <property type="entry name" value="50S RIBOSOMAL PROTEIN L3 GLUTAMINE METHYLTRANSFERASE"/>
    <property type="match status" value="1"/>
</dbReference>
<evidence type="ECO:0000256" key="3">
    <source>
        <dbReference type="ARBA" id="ARBA00022691"/>
    </source>
</evidence>
<dbReference type="AlphaFoldDB" id="A0A3B1AT38"/>
<dbReference type="PROSITE" id="PS00092">
    <property type="entry name" value="N6_MTASE"/>
    <property type="match status" value="1"/>
</dbReference>
<dbReference type="HAMAP" id="MF_02125">
    <property type="entry name" value="L3_methyltr_PrmB"/>
    <property type="match status" value="1"/>
</dbReference>
<dbReference type="EMBL" id="UOFU01000228">
    <property type="protein sequence ID" value="VAX01380.1"/>
    <property type="molecule type" value="Genomic_DNA"/>
</dbReference>
<dbReference type="FunFam" id="3.40.50.150:FF:000042">
    <property type="entry name" value="50S ribosomal protein L3 glutamine methyltransferase"/>
    <property type="match status" value="1"/>
</dbReference>
<dbReference type="InterPro" id="IPR004556">
    <property type="entry name" value="HemK-like"/>
</dbReference>
<dbReference type="GO" id="GO:0036009">
    <property type="term" value="F:protein-glutamine N-methyltransferase activity"/>
    <property type="evidence" value="ECO:0007669"/>
    <property type="project" value="InterPro"/>
</dbReference>
<protein>
    <submittedName>
        <fullName evidence="5">Ribosomal protein L3 N(5)-glutamine methyltransferase</fullName>
        <ecNumber evidence="5">2.1.1.298</ecNumber>
    </submittedName>
</protein>
<dbReference type="InterPro" id="IPR029063">
    <property type="entry name" value="SAM-dependent_MTases_sf"/>
</dbReference>
<feature type="domain" description="Methyltransferase small" evidence="4">
    <location>
        <begin position="133"/>
        <end position="215"/>
    </location>
</feature>
<evidence type="ECO:0000256" key="2">
    <source>
        <dbReference type="ARBA" id="ARBA00022679"/>
    </source>
</evidence>
<dbReference type="InterPro" id="IPR002052">
    <property type="entry name" value="DNA_methylase_N6_adenine_CS"/>
</dbReference>
<keyword evidence="3" id="KW-0949">S-adenosyl-L-methionine</keyword>
<accession>A0A3B1AT38</accession>
<dbReference type="GO" id="GO:0005840">
    <property type="term" value="C:ribosome"/>
    <property type="evidence" value="ECO:0007669"/>
    <property type="project" value="UniProtKB-KW"/>
</dbReference>
<dbReference type="CDD" id="cd02440">
    <property type="entry name" value="AdoMet_MTases"/>
    <property type="match status" value="1"/>
</dbReference>
<dbReference type="SUPFAM" id="SSF53335">
    <property type="entry name" value="S-adenosyl-L-methionine-dependent methyltransferases"/>
    <property type="match status" value="1"/>
</dbReference>
<dbReference type="InterPro" id="IPR019874">
    <property type="entry name" value="RF_methyltr_PrmC"/>
</dbReference>
<dbReference type="EC" id="2.1.1.298" evidence="5"/>
<evidence type="ECO:0000256" key="1">
    <source>
        <dbReference type="ARBA" id="ARBA00022603"/>
    </source>
</evidence>
<dbReference type="Gene3D" id="3.40.50.150">
    <property type="entry name" value="Vaccinia Virus protein VP39"/>
    <property type="match status" value="1"/>
</dbReference>
<organism evidence="5">
    <name type="scientific">hydrothermal vent metagenome</name>
    <dbReference type="NCBI Taxonomy" id="652676"/>
    <lineage>
        <taxon>unclassified sequences</taxon>
        <taxon>metagenomes</taxon>
        <taxon>ecological metagenomes</taxon>
    </lineage>
</organism>
<dbReference type="InterPro" id="IPR007848">
    <property type="entry name" value="Small_mtfrase_dom"/>
</dbReference>
<name>A0A3B1AT38_9ZZZZ</name>
<evidence type="ECO:0000259" key="4">
    <source>
        <dbReference type="Pfam" id="PF05175"/>
    </source>
</evidence>
<dbReference type="PIRSF" id="PIRSF037167">
    <property type="entry name" value="Mtase_YfcB_prd"/>
    <property type="match status" value="1"/>
</dbReference>
<dbReference type="InterPro" id="IPR017127">
    <property type="entry name" value="Ribosome_uL3_MTase"/>
</dbReference>
<dbReference type="GO" id="GO:0003676">
    <property type="term" value="F:nucleic acid binding"/>
    <property type="evidence" value="ECO:0007669"/>
    <property type="project" value="InterPro"/>
</dbReference>
<keyword evidence="1 5" id="KW-0489">Methyltransferase</keyword>
<dbReference type="Gene3D" id="1.10.8.10">
    <property type="entry name" value="DNA helicase RuvA subunit, C-terminal domain"/>
    <property type="match status" value="1"/>
</dbReference>
<gene>
    <name evidence="5" type="ORF">MNBD_GAMMA20-840</name>
</gene>
<dbReference type="NCBIfam" id="TIGR03533">
    <property type="entry name" value="L3_gln_methyl"/>
    <property type="match status" value="1"/>
</dbReference>
<dbReference type="GO" id="GO:0005829">
    <property type="term" value="C:cytosol"/>
    <property type="evidence" value="ECO:0007669"/>
    <property type="project" value="TreeGrafter"/>
</dbReference>
<dbReference type="Pfam" id="PF05175">
    <property type="entry name" value="MTS"/>
    <property type="match status" value="1"/>
</dbReference>
<dbReference type="PANTHER" id="PTHR47806:SF1">
    <property type="entry name" value="RIBOSOMAL PROTEIN UL3 GLUTAMINE METHYLTRANSFERASE"/>
    <property type="match status" value="1"/>
</dbReference>
<evidence type="ECO:0000313" key="5">
    <source>
        <dbReference type="EMBL" id="VAX01380.1"/>
    </source>
</evidence>
<sequence>MSAVDDELVASLSTLGDFVRWGASRFGEAGLNFGHGTDNALDEAYALVLHALHLPHNIPAYMTGTRLTPVERHAVVELLQRRIDTRLPAPYLTREAWFSGLPFYVDERVLVPRSPIAELIETGFAPWITPAQVHDVLDLCTGSGCIAIACALAFQQAQVDACDLSADALVVAQKNLQRHGLEDHLALYQGDLFAPLAGRRYDIIVSNPPYVDAEDMAALPEEYHREPVLALAAGDDGLDIVRRILAGAADHLKPGGILVVEVGNSQLALAEGFSGVPFNWLEFERGGHGVFLLGEAQLRECHPIFAAALSAGD</sequence>
<reference evidence="5" key="1">
    <citation type="submission" date="2018-06" db="EMBL/GenBank/DDBJ databases">
        <authorList>
            <person name="Zhirakovskaya E."/>
        </authorList>
    </citation>
    <scope>NUCLEOTIDE SEQUENCE</scope>
</reference>
<dbReference type="GO" id="GO:0032259">
    <property type="term" value="P:methylation"/>
    <property type="evidence" value="ECO:0007669"/>
    <property type="project" value="UniProtKB-KW"/>
</dbReference>
<keyword evidence="5" id="KW-0689">Ribosomal protein</keyword>
<keyword evidence="2 5" id="KW-0808">Transferase</keyword>
<keyword evidence="5" id="KW-0687">Ribonucleoprotein</keyword>
<dbReference type="NCBIfam" id="TIGR00536">
    <property type="entry name" value="hemK_fam"/>
    <property type="match status" value="1"/>
</dbReference>
<dbReference type="NCBIfam" id="TIGR03534">
    <property type="entry name" value="RF_mod_PrmC"/>
    <property type="match status" value="1"/>
</dbReference>